<reference evidence="1" key="1">
    <citation type="journal article" date="2019" name="bioRxiv">
        <title>The Genome of the Zebra Mussel, Dreissena polymorpha: A Resource for Invasive Species Research.</title>
        <authorList>
            <person name="McCartney M.A."/>
            <person name="Auch B."/>
            <person name="Kono T."/>
            <person name="Mallez S."/>
            <person name="Zhang Y."/>
            <person name="Obille A."/>
            <person name="Becker A."/>
            <person name="Abrahante J.E."/>
            <person name="Garbe J."/>
            <person name="Badalamenti J.P."/>
            <person name="Herman A."/>
            <person name="Mangelson H."/>
            <person name="Liachko I."/>
            <person name="Sullivan S."/>
            <person name="Sone E.D."/>
            <person name="Koren S."/>
            <person name="Silverstein K.A.T."/>
            <person name="Beckman K.B."/>
            <person name="Gohl D.M."/>
        </authorList>
    </citation>
    <scope>NUCLEOTIDE SEQUENCE</scope>
    <source>
        <strain evidence="1">Duluth1</strain>
        <tissue evidence="1">Whole animal</tissue>
    </source>
</reference>
<keyword evidence="2" id="KW-1185">Reference proteome</keyword>
<evidence type="ECO:0000313" key="1">
    <source>
        <dbReference type="EMBL" id="KAH3772509.1"/>
    </source>
</evidence>
<comment type="caution">
    <text evidence="1">The sequence shown here is derived from an EMBL/GenBank/DDBJ whole genome shotgun (WGS) entry which is preliminary data.</text>
</comment>
<dbReference type="AlphaFoldDB" id="A0A9D4E2C9"/>
<gene>
    <name evidence="1" type="ORF">DPMN_173849</name>
</gene>
<reference evidence="1" key="2">
    <citation type="submission" date="2020-11" db="EMBL/GenBank/DDBJ databases">
        <authorList>
            <person name="McCartney M.A."/>
            <person name="Auch B."/>
            <person name="Kono T."/>
            <person name="Mallez S."/>
            <person name="Becker A."/>
            <person name="Gohl D.M."/>
            <person name="Silverstein K.A.T."/>
            <person name="Koren S."/>
            <person name="Bechman K.B."/>
            <person name="Herman A."/>
            <person name="Abrahante J.E."/>
            <person name="Garbe J."/>
        </authorList>
    </citation>
    <scope>NUCLEOTIDE SEQUENCE</scope>
    <source>
        <strain evidence="1">Duluth1</strain>
        <tissue evidence="1">Whole animal</tissue>
    </source>
</reference>
<sequence length="76" mass="8830">MVPLLFLDTNYYEAKLCEQLDDDSEEVLTSEMIDRYAARPDSLVDLCLADFASWTTGSQIQMIHIPQLWQMEIIMN</sequence>
<accession>A0A9D4E2C9</accession>
<dbReference type="Proteomes" id="UP000828390">
    <property type="component" value="Unassembled WGS sequence"/>
</dbReference>
<dbReference type="EMBL" id="JAIWYP010000009">
    <property type="protein sequence ID" value="KAH3772509.1"/>
    <property type="molecule type" value="Genomic_DNA"/>
</dbReference>
<name>A0A9D4E2C9_DREPO</name>
<evidence type="ECO:0000313" key="2">
    <source>
        <dbReference type="Proteomes" id="UP000828390"/>
    </source>
</evidence>
<protein>
    <submittedName>
        <fullName evidence="1">Uncharacterized protein</fullName>
    </submittedName>
</protein>
<organism evidence="1 2">
    <name type="scientific">Dreissena polymorpha</name>
    <name type="common">Zebra mussel</name>
    <name type="synonym">Mytilus polymorpha</name>
    <dbReference type="NCBI Taxonomy" id="45954"/>
    <lineage>
        <taxon>Eukaryota</taxon>
        <taxon>Metazoa</taxon>
        <taxon>Spiralia</taxon>
        <taxon>Lophotrochozoa</taxon>
        <taxon>Mollusca</taxon>
        <taxon>Bivalvia</taxon>
        <taxon>Autobranchia</taxon>
        <taxon>Heteroconchia</taxon>
        <taxon>Euheterodonta</taxon>
        <taxon>Imparidentia</taxon>
        <taxon>Neoheterodontei</taxon>
        <taxon>Myida</taxon>
        <taxon>Dreissenoidea</taxon>
        <taxon>Dreissenidae</taxon>
        <taxon>Dreissena</taxon>
    </lineage>
</organism>
<proteinExistence type="predicted"/>